<proteinExistence type="predicted"/>
<name>A0A166DAI9_9AGAM</name>
<protein>
    <submittedName>
        <fullName evidence="2">Uncharacterized protein</fullName>
    </submittedName>
</protein>
<dbReference type="AlphaFoldDB" id="A0A166DAI9"/>
<feature type="compositionally biased region" description="Polar residues" evidence="1">
    <location>
        <begin position="318"/>
        <end position="329"/>
    </location>
</feature>
<feature type="compositionally biased region" description="Polar residues" evidence="1">
    <location>
        <begin position="66"/>
        <end position="85"/>
    </location>
</feature>
<evidence type="ECO:0000313" key="3">
    <source>
        <dbReference type="Proteomes" id="UP000076798"/>
    </source>
</evidence>
<feature type="compositionally biased region" description="Polar residues" evidence="1">
    <location>
        <begin position="92"/>
        <end position="117"/>
    </location>
</feature>
<evidence type="ECO:0000256" key="1">
    <source>
        <dbReference type="SAM" id="MobiDB-lite"/>
    </source>
</evidence>
<sequence>MQTKSAKDTANILMKEMRKEQEAAKLKQQREEEEAEESDQRSADSGMEFPQKPKPRVSATFGPASKQPTNGKRTNVHVTIVNTKEQPLGTIEVTTSTKPFSNPPSGSNKRPSGSPSKASDWIEGSEGPSSSSLSLARKVQTPKQMKLPSSSLSQSLSGSQSQSQEKHRDGTAAKVLDISIVPETQETPSTSSKSQSQPQGQSQSQPLATETPPRSQASVFEPALQGEPRAETQASPSSPPVPQISIHPSPDAPPESPRRRDILSGPISPLTSSRTKSKPGPKTKTLTFRPVPFVTPSRFKSLVKKNGKQGDNDPPSSPVESFSTPSQNSRKQRDAGMESIDIDSTGVSLPKSTLESHVDQSQEGKQREPSIGLDDSFVDWSGGDADQGDLGDNEMDVDKRVDTGARKGVSNHTEWQAHEEEEEEEEEAEDEAEETKKKVKRKRTRSLSVKRKDR</sequence>
<accession>A0A166DAI9</accession>
<evidence type="ECO:0000313" key="2">
    <source>
        <dbReference type="EMBL" id="KZT38309.1"/>
    </source>
</evidence>
<feature type="region of interest" description="Disordered" evidence="1">
    <location>
        <begin position="1"/>
        <end position="454"/>
    </location>
</feature>
<feature type="compositionally biased region" description="Low complexity" evidence="1">
    <location>
        <begin position="184"/>
        <end position="206"/>
    </location>
</feature>
<gene>
    <name evidence="2" type="ORF">SISSUDRAFT_770185</name>
</gene>
<feature type="compositionally biased region" description="Acidic residues" evidence="1">
    <location>
        <begin position="419"/>
        <end position="433"/>
    </location>
</feature>
<organism evidence="2 3">
    <name type="scientific">Sistotremastrum suecicum HHB10207 ss-3</name>
    <dbReference type="NCBI Taxonomy" id="1314776"/>
    <lineage>
        <taxon>Eukaryota</taxon>
        <taxon>Fungi</taxon>
        <taxon>Dikarya</taxon>
        <taxon>Basidiomycota</taxon>
        <taxon>Agaricomycotina</taxon>
        <taxon>Agaricomycetes</taxon>
        <taxon>Sistotremastrales</taxon>
        <taxon>Sistotremastraceae</taxon>
        <taxon>Sistotremastrum</taxon>
    </lineage>
</organism>
<keyword evidence="3" id="KW-1185">Reference proteome</keyword>
<reference evidence="2 3" key="1">
    <citation type="journal article" date="2016" name="Mol. Biol. Evol.">
        <title>Comparative Genomics of Early-Diverging Mushroom-Forming Fungi Provides Insights into the Origins of Lignocellulose Decay Capabilities.</title>
        <authorList>
            <person name="Nagy L.G."/>
            <person name="Riley R."/>
            <person name="Tritt A."/>
            <person name="Adam C."/>
            <person name="Daum C."/>
            <person name="Floudas D."/>
            <person name="Sun H."/>
            <person name="Yadav J.S."/>
            <person name="Pangilinan J."/>
            <person name="Larsson K.H."/>
            <person name="Matsuura K."/>
            <person name="Barry K."/>
            <person name="Labutti K."/>
            <person name="Kuo R."/>
            <person name="Ohm R.A."/>
            <person name="Bhattacharya S.S."/>
            <person name="Shirouzu T."/>
            <person name="Yoshinaga Y."/>
            <person name="Martin F.M."/>
            <person name="Grigoriev I.V."/>
            <person name="Hibbett D.S."/>
        </authorList>
    </citation>
    <scope>NUCLEOTIDE SEQUENCE [LARGE SCALE GENOMIC DNA]</scope>
    <source>
        <strain evidence="2 3">HHB10207 ss-3</strain>
    </source>
</reference>
<feature type="compositionally biased region" description="Basic and acidic residues" evidence="1">
    <location>
        <begin position="396"/>
        <end position="405"/>
    </location>
</feature>
<dbReference type="Proteomes" id="UP000076798">
    <property type="component" value="Unassembled WGS sequence"/>
</dbReference>
<feature type="compositionally biased region" description="Low complexity" evidence="1">
    <location>
        <begin position="124"/>
        <end position="135"/>
    </location>
</feature>
<feature type="compositionally biased region" description="Acidic residues" evidence="1">
    <location>
        <begin position="386"/>
        <end position="395"/>
    </location>
</feature>
<dbReference type="EMBL" id="KV428066">
    <property type="protein sequence ID" value="KZT38309.1"/>
    <property type="molecule type" value="Genomic_DNA"/>
</dbReference>
<feature type="compositionally biased region" description="Low complexity" evidence="1">
    <location>
        <begin position="149"/>
        <end position="163"/>
    </location>
</feature>
<feature type="compositionally biased region" description="Basic and acidic residues" evidence="1">
    <location>
        <begin position="354"/>
        <end position="368"/>
    </location>
</feature>
<feature type="compositionally biased region" description="Basic and acidic residues" evidence="1">
    <location>
        <begin position="15"/>
        <end position="30"/>
    </location>
</feature>
<feature type="compositionally biased region" description="Basic residues" evidence="1">
    <location>
        <begin position="437"/>
        <end position="454"/>
    </location>
</feature>